<feature type="region of interest" description="Disordered" evidence="1">
    <location>
        <begin position="1"/>
        <end position="34"/>
    </location>
</feature>
<feature type="non-terminal residue" evidence="2">
    <location>
        <position position="618"/>
    </location>
</feature>
<keyword evidence="3" id="KW-1185">Reference proteome</keyword>
<name>A0A8J9YB09_9NEOP</name>
<feature type="compositionally biased region" description="Low complexity" evidence="1">
    <location>
        <begin position="484"/>
        <end position="500"/>
    </location>
</feature>
<proteinExistence type="predicted"/>
<evidence type="ECO:0000313" key="2">
    <source>
        <dbReference type="EMBL" id="CAH0725769.1"/>
    </source>
</evidence>
<evidence type="ECO:0000256" key="1">
    <source>
        <dbReference type="SAM" id="MobiDB-lite"/>
    </source>
</evidence>
<dbReference type="InterPro" id="IPR035899">
    <property type="entry name" value="DBL_dom_sf"/>
</dbReference>
<protein>
    <submittedName>
        <fullName evidence="2">Uncharacterized protein</fullName>
    </submittedName>
</protein>
<dbReference type="Proteomes" id="UP000838878">
    <property type="component" value="Chromosome 5"/>
</dbReference>
<dbReference type="EMBL" id="OV170225">
    <property type="protein sequence ID" value="CAH0725769.1"/>
    <property type="molecule type" value="Genomic_DNA"/>
</dbReference>
<dbReference type="SUPFAM" id="SSF48065">
    <property type="entry name" value="DBL homology domain (DH-domain)"/>
    <property type="match status" value="1"/>
</dbReference>
<organism evidence="2 3">
    <name type="scientific">Brenthis ino</name>
    <name type="common">lesser marbled fritillary</name>
    <dbReference type="NCBI Taxonomy" id="405034"/>
    <lineage>
        <taxon>Eukaryota</taxon>
        <taxon>Metazoa</taxon>
        <taxon>Ecdysozoa</taxon>
        <taxon>Arthropoda</taxon>
        <taxon>Hexapoda</taxon>
        <taxon>Insecta</taxon>
        <taxon>Pterygota</taxon>
        <taxon>Neoptera</taxon>
        <taxon>Endopterygota</taxon>
        <taxon>Lepidoptera</taxon>
        <taxon>Glossata</taxon>
        <taxon>Ditrysia</taxon>
        <taxon>Papilionoidea</taxon>
        <taxon>Nymphalidae</taxon>
        <taxon>Heliconiinae</taxon>
        <taxon>Argynnini</taxon>
        <taxon>Brenthis</taxon>
    </lineage>
</organism>
<gene>
    <name evidence="2" type="ORF">BINO364_LOCUS11318</name>
</gene>
<dbReference type="AlphaFoldDB" id="A0A8J9YB09"/>
<evidence type="ECO:0000313" key="3">
    <source>
        <dbReference type="Proteomes" id="UP000838878"/>
    </source>
</evidence>
<reference evidence="2" key="1">
    <citation type="submission" date="2021-12" db="EMBL/GenBank/DDBJ databases">
        <authorList>
            <person name="Martin H S."/>
        </authorList>
    </citation>
    <scope>NUCLEOTIDE SEQUENCE</scope>
</reference>
<accession>A0A8J9YB09</accession>
<feature type="region of interest" description="Disordered" evidence="1">
    <location>
        <begin position="480"/>
        <end position="503"/>
    </location>
</feature>
<dbReference type="OrthoDB" id="6424969at2759"/>
<sequence>MAGASEEGVHVEDNPSAQEPRKRGLSGSMSLRTRKLGRRLSRSMSIVALKLPEKAQSITRTSTKLMRSGSRDKKNRSFELSIILPDKTQRQVTVWGNNTVAEVVCETLHEVGVVLAGLPTGPLSAPLTLPLSEPLPPPEMTTAPPTALLFLGGSKAPVEPRASAMSLEGEVLVVEHEPPQWDGKDLEVFLKWERIYASTLFSALELYGKPLLRASVINKEEYHLLFYYLESVSEASDALTQRMRKYIDSGLIKSKMDDENCENALENKNVDIEDRSKSLLTELIQEGIISQHDIDLSSVITSSECNEEIIINNKLDDDNRSSSSSVCSALRKIIVDIPVDNCESIADDSIIESSDNITTVTIRSGGQCCADHRISADITDNVWSNVRWDFLNPADFGYDQVPSVKRSRSDSAITPIARRRNEEIYETLRDGDDESCGSMTPYESIEDLYDCIKNTVYNNIAAEESSPSTEYQSEPQYQDYYEKSSTTRQSSASSDKSTSSVFPFSKCGSSDSTGAYTSCESTSGVSSFIPKNIPETLKCRELPPPPVDGDLNESSILLRQLFMGELLDAYGEYLSAYPYARALLRRKIRRDEHFAALADIRRGAAKYTISDYLELPVE</sequence>